<protein>
    <submittedName>
        <fullName evidence="2">Uncharacterized protein</fullName>
    </submittedName>
</protein>
<evidence type="ECO:0000313" key="3">
    <source>
        <dbReference type="Proteomes" id="UP000430519"/>
    </source>
</evidence>
<reference evidence="2 3" key="1">
    <citation type="submission" date="2019-11" db="EMBL/GenBank/DDBJ databases">
        <title>Genome sequence of Deinococcus xianganensis Y35, AI-2 producing algicidal bacterium, isolated from lake water.</title>
        <authorList>
            <person name="Li Y."/>
        </authorList>
    </citation>
    <scope>NUCLEOTIDE SEQUENCE [LARGE SCALE GENOMIC DNA]</scope>
    <source>
        <strain evidence="2 3">Y35</strain>
    </source>
</reference>
<dbReference type="EMBL" id="WVHK01000087">
    <property type="protein sequence ID" value="MXV21320.1"/>
    <property type="molecule type" value="Genomic_DNA"/>
</dbReference>
<dbReference type="Proteomes" id="UP000430519">
    <property type="component" value="Unassembled WGS sequence"/>
</dbReference>
<accession>A0A6I4YLD3</accession>
<dbReference type="RefSeq" id="WP_160981514.1">
    <property type="nucleotide sequence ID" value="NZ_WVHK01000087.1"/>
</dbReference>
<gene>
    <name evidence="2" type="ORF">GLX28_16975</name>
</gene>
<proteinExistence type="predicted"/>
<sequence>MKSVEEYRNRLLNLLKRAGHSEADAQRVATHLVHQQETVAPGAQYAGLWPEDLGSLWDRASVHGRRRLVLEVVADEGTENITVNVLEVSDRPQVVQGPRRRLTPLPQRLDALPSGFGQDA</sequence>
<feature type="region of interest" description="Disordered" evidence="1">
    <location>
        <begin position="95"/>
        <end position="120"/>
    </location>
</feature>
<comment type="caution">
    <text evidence="2">The sequence shown here is derived from an EMBL/GenBank/DDBJ whole genome shotgun (WGS) entry which is preliminary data.</text>
</comment>
<organism evidence="2 3">
    <name type="scientific">Deinococcus xianganensis</name>
    <dbReference type="NCBI Taxonomy" id="1507289"/>
    <lineage>
        <taxon>Bacteria</taxon>
        <taxon>Thermotogati</taxon>
        <taxon>Deinococcota</taxon>
        <taxon>Deinococci</taxon>
        <taxon>Deinococcales</taxon>
        <taxon>Deinococcaceae</taxon>
        <taxon>Deinococcus</taxon>
    </lineage>
</organism>
<evidence type="ECO:0000313" key="2">
    <source>
        <dbReference type="EMBL" id="MXV21320.1"/>
    </source>
</evidence>
<name>A0A6I4YLD3_9DEIO</name>
<keyword evidence="3" id="KW-1185">Reference proteome</keyword>
<evidence type="ECO:0000256" key="1">
    <source>
        <dbReference type="SAM" id="MobiDB-lite"/>
    </source>
</evidence>
<dbReference type="AlphaFoldDB" id="A0A6I4YLD3"/>